<evidence type="ECO:0008006" key="4">
    <source>
        <dbReference type="Google" id="ProtNLM"/>
    </source>
</evidence>
<feature type="compositionally biased region" description="Low complexity" evidence="1">
    <location>
        <begin position="112"/>
        <end position="122"/>
    </location>
</feature>
<dbReference type="AlphaFoldDB" id="A0A7W4K8Y2"/>
<keyword evidence="3" id="KW-1185">Reference proteome</keyword>
<organism evidence="2 3">
    <name type="scientific">Gluconacetobacter tumulisoli</name>
    <dbReference type="NCBI Taxonomy" id="1286189"/>
    <lineage>
        <taxon>Bacteria</taxon>
        <taxon>Pseudomonadati</taxon>
        <taxon>Pseudomonadota</taxon>
        <taxon>Alphaproteobacteria</taxon>
        <taxon>Acetobacterales</taxon>
        <taxon>Acetobacteraceae</taxon>
        <taxon>Gluconacetobacter</taxon>
    </lineage>
</organism>
<feature type="region of interest" description="Disordered" evidence="1">
    <location>
        <begin position="85"/>
        <end position="132"/>
    </location>
</feature>
<evidence type="ECO:0000313" key="3">
    <source>
        <dbReference type="Proteomes" id="UP000578030"/>
    </source>
</evidence>
<protein>
    <recommendedName>
        <fullName evidence="4">DUF3035 domain-containing protein</fullName>
    </recommendedName>
</protein>
<dbReference type="Proteomes" id="UP000578030">
    <property type="component" value="Unassembled WGS sequence"/>
</dbReference>
<evidence type="ECO:0000313" key="2">
    <source>
        <dbReference type="EMBL" id="MBB2202472.1"/>
    </source>
</evidence>
<comment type="caution">
    <text evidence="2">The sequence shown here is derived from an EMBL/GenBank/DDBJ whole genome shotgun (WGS) entry which is preliminary data.</text>
</comment>
<sequence length="199" mass="20305">MLLEIVVTRGHTPFRSRTGWPARRGMMRNAALLSSLVLISGCSGFGKLASDGMSFPGLNPNAPGGEAENLRRARGEAAAELPILPEAGNMWPGPPAPLPTLGDVSKDRGRLGDALPADAGGAELPKGGSMSAGEQAEIKGGIQDFSGGGLPSRVRDDAVRYGAGQRAATIVIPNGDGTSTVIAPDGTVKTVKDSPATPR</sequence>
<gene>
    <name evidence="2" type="ORF">HLH28_12970</name>
</gene>
<reference evidence="2 3" key="1">
    <citation type="submission" date="2020-04" db="EMBL/GenBank/DDBJ databases">
        <title>Description of novel Gluconacetobacter.</title>
        <authorList>
            <person name="Sombolestani A."/>
        </authorList>
    </citation>
    <scope>NUCLEOTIDE SEQUENCE [LARGE SCALE GENOMIC DNA]</scope>
    <source>
        <strain evidence="2 3">LMG 27802</strain>
    </source>
</reference>
<evidence type="ECO:0000256" key="1">
    <source>
        <dbReference type="SAM" id="MobiDB-lite"/>
    </source>
</evidence>
<feature type="region of interest" description="Disordered" evidence="1">
    <location>
        <begin position="174"/>
        <end position="199"/>
    </location>
</feature>
<proteinExistence type="predicted"/>
<accession>A0A7W4K8Y2</accession>
<dbReference type="EMBL" id="JABEQM010000010">
    <property type="protein sequence ID" value="MBB2202472.1"/>
    <property type="molecule type" value="Genomic_DNA"/>
</dbReference>
<name>A0A7W4K8Y2_9PROT</name>